<dbReference type="WBParaSite" id="MBELARI_LOCUS12907">
    <property type="protein sequence ID" value="MBELARI_LOCUS12907"/>
    <property type="gene ID" value="MBELARI_LOCUS12907"/>
</dbReference>
<protein>
    <submittedName>
        <fullName evidence="3">Thyroid transcription factor 1-associated protein 26</fullName>
    </submittedName>
</protein>
<feature type="region of interest" description="Disordered" evidence="1">
    <location>
        <begin position="85"/>
        <end position="110"/>
    </location>
</feature>
<feature type="region of interest" description="Disordered" evidence="1">
    <location>
        <begin position="1"/>
        <end position="45"/>
    </location>
</feature>
<evidence type="ECO:0000256" key="1">
    <source>
        <dbReference type="SAM" id="MobiDB-lite"/>
    </source>
</evidence>
<dbReference type="PRINTS" id="PR01854">
    <property type="entry name" value="BR22PROTEIN"/>
</dbReference>
<reference evidence="3" key="1">
    <citation type="submission" date="2024-02" db="UniProtKB">
        <authorList>
            <consortium name="WormBaseParasite"/>
        </authorList>
    </citation>
    <scope>IDENTIFICATION</scope>
</reference>
<feature type="compositionally biased region" description="Basic residues" evidence="1">
    <location>
        <begin position="1"/>
        <end position="12"/>
    </location>
</feature>
<evidence type="ECO:0000313" key="3">
    <source>
        <dbReference type="WBParaSite" id="MBELARI_LOCUS12907"/>
    </source>
</evidence>
<keyword evidence="2" id="KW-1185">Reference proteome</keyword>
<evidence type="ECO:0000313" key="2">
    <source>
        <dbReference type="Proteomes" id="UP000887575"/>
    </source>
</evidence>
<proteinExistence type="predicted"/>
<dbReference type="InterPro" id="IPR013730">
    <property type="entry name" value="Fyv7/TAP26"/>
</dbReference>
<organism evidence="2 3">
    <name type="scientific">Mesorhabditis belari</name>
    <dbReference type="NCBI Taxonomy" id="2138241"/>
    <lineage>
        <taxon>Eukaryota</taxon>
        <taxon>Metazoa</taxon>
        <taxon>Ecdysozoa</taxon>
        <taxon>Nematoda</taxon>
        <taxon>Chromadorea</taxon>
        <taxon>Rhabditida</taxon>
        <taxon>Rhabditina</taxon>
        <taxon>Rhabditomorpha</taxon>
        <taxon>Rhabditoidea</taxon>
        <taxon>Rhabditidae</taxon>
        <taxon>Mesorhabditinae</taxon>
        <taxon>Mesorhabditis</taxon>
    </lineage>
</organism>
<feature type="compositionally biased region" description="Basic and acidic residues" evidence="1">
    <location>
        <begin position="15"/>
        <end position="40"/>
    </location>
</feature>
<dbReference type="Pfam" id="PF08524">
    <property type="entry name" value="rRNA_processing"/>
    <property type="match status" value="1"/>
</dbReference>
<dbReference type="AlphaFoldDB" id="A0AAF3EG11"/>
<accession>A0AAF3EG11</accession>
<sequence length="153" mass="18340">MDSTKVKKRKTPQNRVEETGPSKVIEVKSRKRSREQGEPIKKKKKRVVDRFEELDAVEKKEMNQEIAQFEGRKRKQKNFERARQTFERIQDNRQAEREQKFDERKKKGEAIQRYQEGKKKMLNALKKTNRKGQPNLNAQVSVLLEKIQKQMDK</sequence>
<dbReference type="Proteomes" id="UP000887575">
    <property type="component" value="Unassembled WGS sequence"/>
</dbReference>
<name>A0AAF3EG11_9BILA</name>